<dbReference type="SUPFAM" id="SSF51735">
    <property type="entry name" value="NAD(P)-binding Rossmann-fold domains"/>
    <property type="match status" value="1"/>
</dbReference>
<dbReference type="OMA" id="WENTVVE"/>
<dbReference type="InParanoid" id="D8PXR8"/>
<accession>D8PXR8</accession>
<keyword evidence="6" id="KW-1185">Reference proteome</keyword>
<name>D8PXR8_SCHCM</name>
<dbReference type="VEuPathDB" id="FungiDB:SCHCODRAFT_02664769"/>
<dbReference type="InterPro" id="IPR036291">
    <property type="entry name" value="NAD(P)-bd_dom_sf"/>
</dbReference>
<dbReference type="GO" id="GO:0016491">
    <property type="term" value="F:oxidoreductase activity"/>
    <property type="evidence" value="ECO:0007669"/>
    <property type="project" value="UniProtKB-KW"/>
</dbReference>
<dbReference type="AlphaFoldDB" id="D8PXR8"/>
<gene>
    <name evidence="5" type="ORF">SCHCODRAFT_84863</name>
</gene>
<evidence type="ECO:0000256" key="3">
    <source>
        <dbReference type="ARBA" id="ARBA00023002"/>
    </source>
</evidence>
<evidence type="ECO:0000256" key="1">
    <source>
        <dbReference type="ARBA" id="ARBA00006484"/>
    </source>
</evidence>
<dbReference type="PANTHER" id="PTHR24320">
    <property type="entry name" value="RETINOL DEHYDROGENASE"/>
    <property type="match status" value="1"/>
</dbReference>
<reference evidence="5 6" key="1">
    <citation type="journal article" date="2010" name="Nat. Biotechnol.">
        <title>Genome sequence of the model mushroom Schizophyllum commune.</title>
        <authorList>
            <person name="Ohm R.A."/>
            <person name="de Jong J.F."/>
            <person name="Lugones L.G."/>
            <person name="Aerts A."/>
            <person name="Kothe E."/>
            <person name="Stajich J.E."/>
            <person name="de Vries R.P."/>
            <person name="Record E."/>
            <person name="Levasseur A."/>
            <person name="Baker S.E."/>
            <person name="Bartholomew K.A."/>
            <person name="Coutinho P.M."/>
            <person name="Erdmann S."/>
            <person name="Fowler T.J."/>
            <person name="Gathman A.C."/>
            <person name="Lombard V."/>
            <person name="Henrissat B."/>
            <person name="Knabe N."/>
            <person name="Kuees U."/>
            <person name="Lilly W.W."/>
            <person name="Lindquist E."/>
            <person name="Lucas S."/>
            <person name="Magnuson J.K."/>
            <person name="Piumi F."/>
            <person name="Raudaskoski M."/>
            <person name="Salamov A."/>
            <person name="Schmutz J."/>
            <person name="Schwarze F.W.M.R."/>
            <person name="vanKuyk P.A."/>
            <person name="Horton J.S."/>
            <person name="Grigoriev I.V."/>
            <person name="Woesten H.A.B."/>
        </authorList>
    </citation>
    <scope>NUCLEOTIDE SEQUENCE [LARGE SCALE GENOMIC DNA]</scope>
    <source>
        <strain evidence="6">H4-8 / FGSC 9210</strain>
    </source>
</reference>
<keyword evidence="3" id="KW-0560">Oxidoreductase</keyword>
<dbReference type="Gene3D" id="3.40.50.720">
    <property type="entry name" value="NAD(P)-binding Rossmann-like Domain"/>
    <property type="match status" value="1"/>
</dbReference>
<proteinExistence type="inferred from homology"/>
<evidence type="ECO:0000256" key="4">
    <source>
        <dbReference type="SAM" id="MobiDB-lite"/>
    </source>
</evidence>
<dbReference type="Pfam" id="PF00106">
    <property type="entry name" value="adh_short"/>
    <property type="match status" value="1"/>
</dbReference>
<evidence type="ECO:0000313" key="6">
    <source>
        <dbReference type="Proteomes" id="UP000007431"/>
    </source>
</evidence>
<dbReference type="EMBL" id="GL377304">
    <property type="protein sequence ID" value="EFI99724.1"/>
    <property type="molecule type" value="Genomic_DNA"/>
</dbReference>
<dbReference type="GeneID" id="9585976"/>
<dbReference type="eggNOG" id="KOG1208">
    <property type="taxonomic scope" value="Eukaryota"/>
</dbReference>
<feature type="region of interest" description="Disordered" evidence="4">
    <location>
        <begin position="275"/>
        <end position="342"/>
    </location>
</feature>
<protein>
    <submittedName>
        <fullName evidence="5">Uncharacterized protein</fullName>
    </submittedName>
</protein>
<dbReference type="InterPro" id="IPR002347">
    <property type="entry name" value="SDR_fam"/>
</dbReference>
<evidence type="ECO:0000256" key="2">
    <source>
        <dbReference type="ARBA" id="ARBA00022857"/>
    </source>
</evidence>
<dbReference type="KEGG" id="scm:SCHCO_02664769"/>
<organism evidence="6">
    <name type="scientific">Schizophyllum commune (strain H4-8 / FGSC 9210)</name>
    <name type="common">Split gill fungus</name>
    <dbReference type="NCBI Taxonomy" id="578458"/>
    <lineage>
        <taxon>Eukaryota</taxon>
        <taxon>Fungi</taxon>
        <taxon>Dikarya</taxon>
        <taxon>Basidiomycota</taxon>
        <taxon>Agaricomycotina</taxon>
        <taxon>Agaricomycetes</taxon>
        <taxon>Agaricomycetidae</taxon>
        <taxon>Agaricales</taxon>
        <taxon>Schizophyllaceae</taxon>
        <taxon>Schizophyllum</taxon>
    </lineage>
</organism>
<evidence type="ECO:0000313" key="5">
    <source>
        <dbReference type="EMBL" id="EFI99724.1"/>
    </source>
</evidence>
<dbReference type="Proteomes" id="UP000007431">
    <property type="component" value="Unassembled WGS sequence"/>
</dbReference>
<feature type="non-terminal residue" evidence="5">
    <location>
        <position position="363"/>
    </location>
</feature>
<keyword evidence="2" id="KW-0521">NADP</keyword>
<comment type="similarity">
    <text evidence="1">Belongs to the short-chain dehydrogenases/reductases (SDR) family.</text>
</comment>
<sequence>MGEAPPQGYRTAWEDLEAASEPHCVDVSGRVALVTGANDPGAIGYHMALYLARYGAKVYVGARSRPKALQAIAQMREMQADTELLLEPFVADLRDLQQVKTASDRLKAVEARLDIVINNAAISEDPAIKTEYGLATTVVVNYLAPFLLVNNLQTLLINTARAGGDVRVVNMTSTVHTVIDGLNLDCNYSLNVDPQWMGPRTPTMQQYALSKLALVMHAKTLQRHCDAQGIPILAMSVFPGFAKTTRTLKLMGESPDMVFTPSDCAFTGLFAATEPSVRTSGKRPSAPNMTGRSGESGEAGSTLCATTTAEGGNNVAETTSTLGHGGTGDREGGFDQGGAGGVTDNDRCLGWTNLITAGATDNV</sequence>
<feature type="compositionally biased region" description="Polar residues" evidence="4">
    <location>
        <begin position="303"/>
        <end position="322"/>
    </location>
</feature>
<dbReference type="STRING" id="578458.D8PXR8"/>
<dbReference type="PANTHER" id="PTHR24320:SF282">
    <property type="entry name" value="WW DOMAIN-CONTAINING OXIDOREDUCTASE"/>
    <property type="match status" value="1"/>
</dbReference>
<dbReference type="OrthoDB" id="191139at2759"/>
<dbReference type="HOGENOM" id="CLU_764107_0_0_1"/>